<evidence type="ECO:0000313" key="2">
    <source>
        <dbReference type="Proteomes" id="UP000238937"/>
    </source>
</evidence>
<dbReference type="EMBL" id="PVWO01000336">
    <property type="protein sequence ID" value="PSB52134.1"/>
    <property type="molecule type" value="Genomic_DNA"/>
</dbReference>
<organism evidence="1 2">
    <name type="scientific">Chamaesiphon polymorphus CCALA 037</name>
    <dbReference type="NCBI Taxonomy" id="2107692"/>
    <lineage>
        <taxon>Bacteria</taxon>
        <taxon>Bacillati</taxon>
        <taxon>Cyanobacteriota</taxon>
        <taxon>Cyanophyceae</taxon>
        <taxon>Gomontiellales</taxon>
        <taxon>Chamaesiphonaceae</taxon>
        <taxon>Chamaesiphon</taxon>
    </lineage>
</organism>
<reference evidence="1 2" key="1">
    <citation type="submission" date="2018-03" db="EMBL/GenBank/DDBJ databases">
        <title>The ancient ancestry and fast evolution of plastids.</title>
        <authorList>
            <person name="Moore K.R."/>
            <person name="Magnabosco C."/>
            <person name="Momper L."/>
            <person name="Gold D.A."/>
            <person name="Bosak T."/>
            <person name="Fournier G.P."/>
        </authorList>
    </citation>
    <scope>NUCLEOTIDE SEQUENCE [LARGE SCALE GENOMIC DNA]</scope>
    <source>
        <strain evidence="1 2">CCALA 037</strain>
    </source>
</reference>
<sequence length="134" mass="15387">MSDWKWRVRNGKEFEQIIFEYLKSCRQMKSDIMQAVEAFYLPYALKYSGASPLEILKAYQKSIDTLQSRAKIMALDAGMSTEASEHIRSEVSFDPITATKAGHQARLDREVDEVDKVDDDLPINPLKKISKLEK</sequence>
<accession>A0A2T1G4G4</accession>
<dbReference type="OrthoDB" id="9906977at2"/>
<dbReference type="AlphaFoldDB" id="A0A2T1G4G4"/>
<protein>
    <submittedName>
        <fullName evidence="1">Uncharacterized protein</fullName>
    </submittedName>
</protein>
<comment type="caution">
    <text evidence="1">The sequence shown here is derived from an EMBL/GenBank/DDBJ whole genome shotgun (WGS) entry which is preliminary data.</text>
</comment>
<proteinExistence type="predicted"/>
<name>A0A2T1G4G4_9CYAN</name>
<keyword evidence="2" id="KW-1185">Reference proteome</keyword>
<gene>
    <name evidence="1" type="ORF">C7B77_20845</name>
</gene>
<dbReference type="RefSeq" id="WP_106309326.1">
    <property type="nucleotide sequence ID" value="NZ_PVWO01000336.1"/>
</dbReference>
<dbReference type="Proteomes" id="UP000238937">
    <property type="component" value="Unassembled WGS sequence"/>
</dbReference>
<evidence type="ECO:0000313" key="1">
    <source>
        <dbReference type="EMBL" id="PSB52134.1"/>
    </source>
</evidence>